<keyword evidence="2" id="KW-0677">Repeat</keyword>
<keyword evidence="5" id="KW-1185">Reference proteome</keyword>
<evidence type="ECO:0000313" key="4">
    <source>
        <dbReference type="EMBL" id="KAJ0215799.1"/>
    </source>
</evidence>
<dbReference type="EMBL" id="NBSK02000003">
    <property type="protein sequence ID" value="KAJ0215799.1"/>
    <property type="molecule type" value="Genomic_DNA"/>
</dbReference>
<name>A0A9R1XK58_LACSA</name>
<dbReference type="Proteomes" id="UP000235145">
    <property type="component" value="Unassembled WGS sequence"/>
</dbReference>
<gene>
    <name evidence="4" type="ORF">LSAT_V11C300150870</name>
</gene>
<dbReference type="Pfam" id="PF01535">
    <property type="entry name" value="PPR"/>
    <property type="match status" value="2"/>
</dbReference>
<comment type="similarity">
    <text evidence="1">Belongs to the PPR family. P subfamily.</text>
</comment>
<sequence length="137" mass="15532">MEAKQPFLVMQGNDIQPNEVTYNTIIQGYLSNKVYDDIELPVTDCMRGKVGKALKIFHSIVSRDLVTYRIMLKGLYDNNQVDDGLDMFILMGKTRSDLSLDIHAYNILIDDLSKSGNSDNARDLFKEITLKGLQPND</sequence>
<evidence type="ECO:0008006" key="6">
    <source>
        <dbReference type="Google" id="ProtNLM"/>
    </source>
</evidence>
<dbReference type="PANTHER" id="PTHR46128">
    <property type="entry name" value="MITOCHONDRIAL GROUP I INTRON SPLICING FACTOR CCM1"/>
    <property type="match status" value="1"/>
</dbReference>
<dbReference type="InterPro" id="IPR002885">
    <property type="entry name" value="PPR_rpt"/>
</dbReference>
<organism evidence="4 5">
    <name type="scientific">Lactuca sativa</name>
    <name type="common">Garden lettuce</name>
    <dbReference type="NCBI Taxonomy" id="4236"/>
    <lineage>
        <taxon>Eukaryota</taxon>
        <taxon>Viridiplantae</taxon>
        <taxon>Streptophyta</taxon>
        <taxon>Embryophyta</taxon>
        <taxon>Tracheophyta</taxon>
        <taxon>Spermatophyta</taxon>
        <taxon>Magnoliopsida</taxon>
        <taxon>eudicotyledons</taxon>
        <taxon>Gunneridae</taxon>
        <taxon>Pentapetalae</taxon>
        <taxon>asterids</taxon>
        <taxon>campanulids</taxon>
        <taxon>Asterales</taxon>
        <taxon>Asteraceae</taxon>
        <taxon>Cichorioideae</taxon>
        <taxon>Cichorieae</taxon>
        <taxon>Lactucinae</taxon>
        <taxon>Lactuca</taxon>
    </lineage>
</organism>
<dbReference type="Pfam" id="PF13812">
    <property type="entry name" value="PPR_3"/>
    <property type="match status" value="1"/>
</dbReference>
<evidence type="ECO:0000256" key="3">
    <source>
        <dbReference type="PROSITE-ProRule" id="PRU00708"/>
    </source>
</evidence>
<dbReference type="PANTHER" id="PTHR46128:SF211">
    <property type="entry name" value="PENTACOTRIPEPTIDE-REPEAT REGION OF PRORP DOMAIN-CONTAINING PROTEIN"/>
    <property type="match status" value="1"/>
</dbReference>
<comment type="caution">
    <text evidence="4">The sequence shown here is derived from an EMBL/GenBank/DDBJ whole genome shotgun (WGS) entry which is preliminary data.</text>
</comment>
<feature type="repeat" description="PPR" evidence="3">
    <location>
        <begin position="101"/>
        <end position="135"/>
    </location>
</feature>
<dbReference type="InterPro" id="IPR050872">
    <property type="entry name" value="PPR_P_subfamily"/>
</dbReference>
<evidence type="ECO:0000256" key="2">
    <source>
        <dbReference type="ARBA" id="ARBA00022737"/>
    </source>
</evidence>
<reference evidence="4 5" key="1">
    <citation type="journal article" date="2017" name="Nat. Commun.">
        <title>Genome assembly with in vitro proximity ligation data and whole-genome triplication in lettuce.</title>
        <authorList>
            <person name="Reyes-Chin-Wo S."/>
            <person name="Wang Z."/>
            <person name="Yang X."/>
            <person name="Kozik A."/>
            <person name="Arikit S."/>
            <person name="Song C."/>
            <person name="Xia L."/>
            <person name="Froenicke L."/>
            <person name="Lavelle D.O."/>
            <person name="Truco M.J."/>
            <person name="Xia R."/>
            <person name="Zhu S."/>
            <person name="Xu C."/>
            <person name="Xu H."/>
            <person name="Xu X."/>
            <person name="Cox K."/>
            <person name="Korf I."/>
            <person name="Meyers B.C."/>
            <person name="Michelmore R.W."/>
        </authorList>
    </citation>
    <scope>NUCLEOTIDE SEQUENCE [LARGE SCALE GENOMIC DNA]</scope>
    <source>
        <strain evidence="5">cv. Salinas</strain>
        <tissue evidence="4">Seedlings</tissue>
    </source>
</reference>
<dbReference type="NCBIfam" id="TIGR00756">
    <property type="entry name" value="PPR"/>
    <property type="match status" value="1"/>
</dbReference>
<evidence type="ECO:0000313" key="5">
    <source>
        <dbReference type="Proteomes" id="UP000235145"/>
    </source>
</evidence>
<dbReference type="AlphaFoldDB" id="A0A9R1XK58"/>
<protein>
    <recommendedName>
        <fullName evidence="6">Pentatricopeptide repeat-containing protein</fullName>
    </recommendedName>
</protein>
<evidence type="ECO:0000256" key="1">
    <source>
        <dbReference type="ARBA" id="ARBA00007626"/>
    </source>
</evidence>
<dbReference type="PROSITE" id="PS51375">
    <property type="entry name" value="PPR"/>
    <property type="match status" value="1"/>
</dbReference>
<accession>A0A9R1XK58</accession>
<dbReference type="InterPro" id="IPR011990">
    <property type="entry name" value="TPR-like_helical_dom_sf"/>
</dbReference>
<dbReference type="Gene3D" id="1.25.40.10">
    <property type="entry name" value="Tetratricopeptide repeat domain"/>
    <property type="match status" value="1"/>
</dbReference>
<proteinExistence type="inferred from homology"/>